<proteinExistence type="predicted"/>
<dbReference type="EMBL" id="MLGG01000001">
    <property type="protein sequence ID" value="KAK1469269.1"/>
    <property type="molecule type" value="Genomic_DNA"/>
</dbReference>
<keyword evidence="2" id="KW-1185">Reference proteome</keyword>
<name>A0AAI9V292_9PEZI</name>
<organism evidence="1 2">
    <name type="scientific">Colletotrichum melonis</name>
    <dbReference type="NCBI Taxonomy" id="1209925"/>
    <lineage>
        <taxon>Eukaryota</taxon>
        <taxon>Fungi</taxon>
        <taxon>Dikarya</taxon>
        <taxon>Ascomycota</taxon>
        <taxon>Pezizomycotina</taxon>
        <taxon>Sordariomycetes</taxon>
        <taxon>Hypocreomycetidae</taxon>
        <taxon>Glomerellales</taxon>
        <taxon>Glomerellaceae</taxon>
        <taxon>Colletotrichum</taxon>
        <taxon>Colletotrichum acutatum species complex</taxon>
    </lineage>
</organism>
<gene>
    <name evidence="1" type="ORF">CMEL01_01036</name>
</gene>
<protein>
    <submittedName>
        <fullName evidence="1">Uncharacterized protein</fullName>
    </submittedName>
</protein>
<dbReference type="Proteomes" id="UP001239795">
    <property type="component" value="Unassembled WGS sequence"/>
</dbReference>
<reference evidence="1 2" key="1">
    <citation type="submission" date="2016-10" db="EMBL/GenBank/DDBJ databases">
        <title>The genome sequence of Colletotrichum fioriniae PJ7.</title>
        <authorList>
            <person name="Baroncelli R."/>
        </authorList>
    </citation>
    <scope>NUCLEOTIDE SEQUENCE [LARGE SCALE GENOMIC DNA]</scope>
    <source>
        <strain evidence="1">Col 31</strain>
    </source>
</reference>
<comment type="caution">
    <text evidence="1">The sequence shown here is derived from an EMBL/GenBank/DDBJ whole genome shotgun (WGS) entry which is preliminary data.</text>
</comment>
<evidence type="ECO:0000313" key="2">
    <source>
        <dbReference type="Proteomes" id="UP001239795"/>
    </source>
</evidence>
<sequence length="195" mass="21334">MRLDIRIHFWVTHDVPHGFDDPLSQQGDQDRANQMASPAYTALQVHHSAGLGSYHEGYPDSKAFPSRTVKVPGLQLMAAFSSASDLRPIPRCSGSAAAVRQGDTNPLILIAPTDEQGSEKAISCSSLREACANRANTQLQVITHSLHPDVFPGLAARCNILYVVAFHTHGHKPTRRIYGAARWDERDVSLRNDGS</sequence>
<accession>A0AAI9V292</accession>
<evidence type="ECO:0000313" key="1">
    <source>
        <dbReference type="EMBL" id="KAK1469269.1"/>
    </source>
</evidence>
<dbReference type="AlphaFoldDB" id="A0AAI9V292"/>